<accession>A0A1D2ADE4</accession>
<dbReference type="InterPro" id="IPR032675">
    <property type="entry name" value="LRR_dom_sf"/>
</dbReference>
<feature type="domain" description="F-box/LRR-repeat protein 15-like leucin rich repeat" evidence="3">
    <location>
        <begin position="371"/>
        <end position="544"/>
    </location>
</feature>
<dbReference type="GO" id="GO:0019005">
    <property type="term" value="C:SCF ubiquitin ligase complex"/>
    <property type="evidence" value="ECO:0007669"/>
    <property type="project" value="TreeGrafter"/>
</dbReference>
<dbReference type="EMBL" id="GDKF01001420">
    <property type="protein sequence ID" value="JAT77202.1"/>
    <property type="molecule type" value="Transcribed_RNA"/>
</dbReference>
<name>A0A1D2ADE4_AUXPR</name>
<dbReference type="AlphaFoldDB" id="A0A1D2ADE4"/>
<dbReference type="InterPro" id="IPR006553">
    <property type="entry name" value="Leu-rich_rpt_Cys-con_subtyp"/>
</dbReference>
<feature type="region of interest" description="Disordered" evidence="2">
    <location>
        <begin position="1"/>
        <end position="47"/>
    </location>
</feature>
<evidence type="ECO:0000256" key="1">
    <source>
        <dbReference type="ARBA" id="ARBA00004430"/>
    </source>
</evidence>
<proteinExistence type="predicted"/>
<gene>
    <name evidence="4" type="ORF">g.6577</name>
</gene>
<dbReference type="PANTHER" id="PTHR13318:SF190">
    <property type="entry name" value="PARTNER OF PAIRED, ISOFORM B"/>
    <property type="match status" value="1"/>
</dbReference>
<dbReference type="SUPFAM" id="SSF52047">
    <property type="entry name" value="RNI-like"/>
    <property type="match status" value="1"/>
</dbReference>
<evidence type="ECO:0000256" key="2">
    <source>
        <dbReference type="SAM" id="MobiDB-lite"/>
    </source>
</evidence>
<dbReference type="GO" id="GO:0005930">
    <property type="term" value="C:axoneme"/>
    <property type="evidence" value="ECO:0007669"/>
    <property type="project" value="UniProtKB-SubCell"/>
</dbReference>
<organism evidence="4">
    <name type="scientific">Auxenochlorella protothecoides</name>
    <name type="common">Green microalga</name>
    <name type="synonym">Chlorella protothecoides</name>
    <dbReference type="NCBI Taxonomy" id="3075"/>
    <lineage>
        <taxon>Eukaryota</taxon>
        <taxon>Viridiplantae</taxon>
        <taxon>Chlorophyta</taxon>
        <taxon>core chlorophytes</taxon>
        <taxon>Trebouxiophyceae</taxon>
        <taxon>Chlorellales</taxon>
        <taxon>Chlorellaceae</taxon>
        <taxon>Auxenochlorella</taxon>
    </lineage>
</organism>
<dbReference type="InterPro" id="IPR057207">
    <property type="entry name" value="FBXL15_LRR"/>
</dbReference>
<dbReference type="GO" id="GO:0031146">
    <property type="term" value="P:SCF-dependent proteasomal ubiquitin-dependent protein catabolic process"/>
    <property type="evidence" value="ECO:0007669"/>
    <property type="project" value="TreeGrafter"/>
</dbReference>
<evidence type="ECO:0000259" key="3">
    <source>
        <dbReference type="Pfam" id="PF25372"/>
    </source>
</evidence>
<dbReference type="Pfam" id="PF25372">
    <property type="entry name" value="DUF7885"/>
    <property type="match status" value="1"/>
</dbReference>
<dbReference type="PANTHER" id="PTHR13318">
    <property type="entry name" value="PARTNER OF PAIRED, ISOFORM B-RELATED"/>
    <property type="match status" value="1"/>
</dbReference>
<comment type="subcellular location">
    <subcellularLocation>
        <location evidence="1">Cytoplasm</location>
        <location evidence="1">Cytoskeleton</location>
        <location evidence="1">Cilium axoneme</location>
    </subcellularLocation>
</comment>
<reference evidence="4" key="1">
    <citation type="submission" date="2015-08" db="EMBL/GenBank/DDBJ databases">
        <authorList>
            <person name="Babu N.S."/>
            <person name="Beckwith C.J."/>
            <person name="Beseler K.G."/>
            <person name="Brison A."/>
            <person name="Carone J.V."/>
            <person name="Caskin T.P."/>
            <person name="Diamond M."/>
            <person name="Durham M.E."/>
            <person name="Foxe J.M."/>
            <person name="Go M."/>
            <person name="Henderson B.A."/>
            <person name="Jones I.B."/>
            <person name="McGettigan J.A."/>
            <person name="Micheletti S.J."/>
            <person name="Nasrallah M.E."/>
            <person name="Ortiz D."/>
            <person name="Piller C.R."/>
            <person name="Privatt S.R."/>
            <person name="Schneider S.L."/>
            <person name="Sharp S."/>
            <person name="Smith T.C."/>
            <person name="Stanton J.D."/>
            <person name="Ullery H.E."/>
            <person name="Wilson R.J."/>
            <person name="Serrano M.G."/>
            <person name="Buck G."/>
            <person name="Lee V."/>
            <person name="Wang Y."/>
            <person name="Carvalho R."/>
            <person name="Voegtly L."/>
            <person name="Shi R."/>
            <person name="Duckworth R."/>
            <person name="Johnson A."/>
            <person name="Loviza R."/>
            <person name="Walstead R."/>
            <person name="Shah Z."/>
            <person name="Kiflezghi M."/>
            <person name="Wade K."/>
            <person name="Ball S.L."/>
            <person name="Bradley K.W."/>
            <person name="Asai D.J."/>
            <person name="Bowman C.A."/>
            <person name="Russell D.A."/>
            <person name="Pope W.H."/>
            <person name="Jacobs-Sera D."/>
            <person name="Hendrix R.W."/>
            <person name="Hatfull G.F."/>
        </authorList>
    </citation>
    <scope>NUCLEOTIDE SEQUENCE</scope>
</reference>
<protein>
    <recommendedName>
        <fullName evidence="3">F-box/LRR-repeat protein 15-like leucin rich repeat domain-containing protein</fullName>
    </recommendedName>
</protein>
<sequence>MPPRRRAAEAAAEQPSAIQRTDDETGEPQDLGTARAQAAQRVARSRAAHFAHFSAEGDAPATGGEAHVGGTDARHLGPWNSAVELAEARGAALERRQEKLREAAGAAAAEEDWRPARDPSLGPRCDGAVPLLSDLALDQVVSNIEDVETLAGLPYILKTRIARQVCARRAMSAHAVELLTGDQPDELVVADCTLLEPAQLEAALLRVAGPRLEVVDLGLCGRGMTDATARRLAAAGPFPALRTLRLAGAYRLGDEGLLALLRACPALRTLGLPESSRLTGQALERWAEEGPGLEELDIAEDRGMDGRLLARTLPRLGPLTSGAPRGVLLTYVAVSREAIAALCHMTVDHHKPMFPWPSPTSSLPPLTPAATNSNHTVVLSGCDIPVAELLGEAGVLPTLRALGLERCAGVSDAALASLAAAHPDLESLDLGDCAALTDAGVAALAQHCRALRVLSLRRCQRVGEEGLEAVAALGTLRTLCVAGVPAAGPGLAAALAARGGKALETLDVSWCRGLRDGSLGRLVEACPGLRRLEVWGCSQLTPAFLHGHGGHDLELVGRGEALRPVLTI</sequence>
<evidence type="ECO:0000313" key="4">
    <source>
        <dbReference type="EMBL" id="JAT77202.1"/>
    </source>
</evidence>
<dbReference type="SMART" id="SM00367">
    <property type="entry name" value="LRR_CC"/>
    <property type="match status" value="8"/>
</dbReference>
<dbReference type="Gene3D" id="3.80.10.10">
    <property type="entry name" value="Ribonuclease Inhibitor"/>
    <property type="match status" value="2"/>
</dbReference>